<feature type="compositionally biased region" description="Basic residues" evidence="4">
    <location>
        <begin position="9"/>
        <end position="23"/>
    </location>
</feature>
<feature type="region of interest" description="Disordered" evidence="4">
    <location>
        <begin position="810"/>
        <end position="843"/>
    </location>
</feature>
<evidence type="ECO:0000313" key="6">
    <source>
        <dbReference type="EMBL" id="KAL3809958.1"/>
    </source>
</evidence>
<feature type="domain" description="DNA endonuclease activator Ctp1 C-terminal" evidence="5">
    <location>
        <begin position="969"/>
        <end position="1000"/>
    </location>
</feature>
<dbReference type="AlphaFoldDB" id="A0ABD3RAH0"/>
<dbReference type="GO" id="GO:0005634">
    <property type="term" value="C:nucleus"/>
    <property type="evidence" value="ECO:0007669"/>
    <property type="project" value="UniProtKB-SubCell"/>
</dbReference>
<evidence type="ECO:0000256" key="3">
    <source>
        <dbReference type="ARBA" id="ARBA00023242"/>
    </source>
</evidence>
<feature type="region of interest" description="Disordered" evidence="4">
    <location>
        <begin position="358"/>
        <end position="387"/>
    </location>
</feature>
<evidence type="ECO:0000256" key="1">
    <source>
        <dbReference type="ARBA" id="ARBA00004123"/>
    </source>
</evidence>
<dbReference type="Proteomes" id="UP001530377">
    <property type="component" value="Unassembled WGS sequence"/>
</dbReference>
<comment type="caution">
    <text evidence="6">The sequence shown here is derived from an EMBL/GenBank/DDBJ whole genome shotgun (WGS) entry which is preliminary data.</text>
</comment>
<keyword evidence="3" id="KW-0539">Nucleus</keyword>
<dbReference type="EMBL" id="JALLPB020000362">
    <property type="protein sequence ID" value="KAL3809958.1"/>
    <property type="molecule type" value="Genomic_DNA"/>
</dbReference>
<dbReference type="Pfam" id="PF08573">
    <property type="entry name" value="SAE2"/>
    <property type="match status" value="2"/>
</dbReference>
<feature type="region of interest" description="Disordered" evidence="4">
    <location>
        <begin position="1"/>
        <end position="194"/>
    </location>
</feature>
<gene>
    <name evidence="6" type="ORF">ACHAXA_011400</name>
</gene>
<feature type="region of interest" description="Disordered" evidence="4">
    <location>
        <begin position="210"/>
        <end position="235"/>
    </location>
</feature>
<feature type="domain" description="DNA endonuclease activator Ctp1 C-terminal" evidence="5">
    <location>
        <begin position="1004"/>
        <end position="1032"/>
    </location>
</feature>
<feature type="compositionally biased region" description="Basic and acidic residues" evidence="4">
    <location>
        <begin position="53"/>
        <end position="71"/>
    </location>
</feature>
<feature type="region of interest" description="Disordered" evidence="4">
    <location>
        <begin position="729"/>
        <end position="760"/>
    </location>
</feature>
<keyword evidence="2" id="KW-0227">DNA damage</keyword>
<name>A0ABD3RAH0_9STRA</name>
<accession>A0ABD3RAH0</accession>
<feature type="compositionally biased region" description="Basic and acidic residues" evidence="4">
    <location>
        <begin position="418"/>
        <end position="427"/>
    </location>
</feature>
<feature type="compositionally biased region" description="Acidic residues" evidence="4">
    <location>
        <begin position="72"/>
        <end position="81"/>
    </location>
</feature>
<dbReference type="PANTHER" id="PTHR15107:SF0">
    <property type="entry name" value="DNA ENDONUCLEASE ACTIVATOR CTP1 C-TERMINAL DOMAIN-CONTAINING PROTEIN"/>
    <property type="match status" value="1"/>
</dbReference>
<feature type="compositionally biased region" description="Low complexity" evidence="4">
    <location>
        <begin position="215"/>
        <end position="229"/>
    </location>
</feature>
<feature type="compositionally biased region" description="Polar residues" evidence="4">
    <location>
        <begin position="152"/>
        <end position="164"/>
    </location>
</feature>
<organism evidence="6 7">
    <name type="scientific">Cyclostephanos tholiformis</name>
    <dbReference type="NCBI Taxonomy" id="382380"/>
    <lineage>
        <taxon>Eukaryota</taxon>
        <taxon>Sar</taxon>
        <taxon>Stramenopiles</taxon>
        <taxon>Ochrophyta</taxon>
        <taxon>Bacillariophyta</taxon>
        <taxon>Coscinodiscophyceae</taxon>
        <taxon>Thalassiosirophycidae</taxon>
        <taxon>Stephanodiscales</taxon>
        <taxon>Stephanodiscaceae</taxon>
        <taxon>Cyclostephanos</taxon>
    </lineage>
</organism>
<feature type="compositionally biased region" description="Low complexity" evidence="4">
    <location>
        <begin position="121"/>
        <end position="133"/>
    </location>
</feature>
<evidence type="ECO:0000256" key="4">
    <source>
        <dbReference type="SAM" id="MobiDB-lite"/>
    </source>
</evidence>
<feature type="compositionally biased region" description="Basic and acidic residues" evidence="4">
    <location>
        <begin position="82"/>
        <end position="92"/>
    </location>
</feature>
<feature type="compositionally biased region" description="Acidic residues" evidence="4">
    <location>
        <begin position="139"/>
        <end position="148"/>
    </location>
</feature>
<reference evidence="6 7" key="1">
    <citation type="submission" date="2024-10" db="EMBL/GenBank/DDBJ databases">
        <title>Updated reference genomes for cyclostephanoid diatoms.</title>
        <authorList>
            <person name="Roberts W.R."/>
            <person name="Alverson A.J."/>
        </authorList>
    </citation>
    <scope>NUCLEOTIDE SEQUENCE [LARGE SCALE GENOMIC DNA]</scope>
    <source>
        <strain evidence="6 7">AJA228-03</strain>
    </source>
</reference>
<dbReference type="InterPro" id="IPR033316">
    <property type="entry name" value="RBBP8-like"/>
</dbReference>
<evidence type="ECO:0000259" key="5">
    <source>
        <dbReference type="Pfam" id="PF08573"/>
    </source>
</evidence>
<dbReference type="GO" id="GO:0006974">
    <property type="term" value="P:DNA damage response"/>
    <property type="evidence" value="ECO:0007669"/>
    <property type="project" value="UniProtKB-KW"/>
</dbReference>
<sequence>MKSFAKSLPSRRRKERERRHREHHSSPIDGGCRTSSAAFASSAAPPDVATTRDSTELRDRADENNYHHHYDDDDDDDDDDYYDGRGGRDRASRPTRVSLGDDVERRRRRRGRHEADDDGNENATAGGAGAAEAAARENAEEEEEEEENNAGSSEGTVVEATQVNYPPVDASTLSSAREPKCDDDGGGGGRGCVATDVDLDVHADRRRLGFRESRSSSSDPLVSPVRSSSAPIGLDDDADAMAYDAETVGPNDDEVRDGQGVIRTAIGVGGIGPEQVEAIVADHQSPAGEIDGARDRREMAYDCVGVATDGVGLDDRREDDVGGRDDGSRAMMMKDPFHATTNGGACAEWKDDGSLVNEERRGSVDNGLSSETEPRGNVGIRGSNGTGRVSNFHEKSLVVVDACLKDTPNARGETALSDPDRDDDKGNAEFTLTTSDIKDIIAAVGVAREMADQADPGLDPFAGIDIERWQSLLVGFEGFVAALGDPCTTEAIELRLVNECERAYAILHRGMGVNHCNAVFMHDMIRMIGHGINVGRDGHSHLGHGGLNKLDNLAACVNAIFGVNDDCDDAGSPTMAVSVSVSTTGDDRTTILKFSKSLEPSNEVNDTPSSTSATLPPHLHAMSQVFECFASEMTRLLRLQVNSTRETLAATREGAMYLQRRALELQDEVQVAKNIADEAVSRQRRAEAEIARLRYDFERRAESFERVKEHYHAELTKLKQGYEREHRELKVESSKAKSAHIEHLGTGTRKRKEMSDRRDDYQMSGGDIEYHTRHSTLHPTRDATLCVEISDAVDEQISPSIPRNIEYGATDTFESDHEESRRKIRRSMHSSESATLRNSRSEPVELKIPRRHQTSLKSTMIGTSRKTERHQVAISESNKRNPLESVIKCSRQDSNDFSSSENRELGNIHELSSMKYHTPHEERNDWKEGRLISNAVSSTKKINVTENPSIKPAKNATKCIDSDNEPPFAYQEVVRGRANRQALPGHECEKCRKWFDAIGPGYDRREIVKECSRHRSRHIPPSTPPDFWKLTFVDE</sequence>
<feature type="region of interest" description="Disordered" evidence="4">
    <location>
        <begin position="409"/>
        <end position="428"/>
    </location>
</feature>
<dbReference type="InterPro" id="IPR013882">
    <property type="entry name" value="Ctp1_C"/>
</dbReference>
<comment type="subcellular location">
    <subcellularLocation>
        <location evidence="1">Nucleus</location>
    </subcellularLocation>
</comment>
<dbReference type="PANTHER" id="PTHR15107">
    <property type="entry name" value="RETINOBLASTOMA BINDING PROTEIN 8"/>
    <property type="match status" value="1"/>
</dbReference>
<evidence type="ECO:0000256" key="2">
    <source>
        <dbReference type="ARBA" id="ARBA00022763"/>
    </source>
</evidence>
<evidence type="ECO:0000313" key="7">
    <source>
        <dbReference type="Proteomes" id="UP001530377"/>
    </source>
</evidence>
<protein>
    <recommendedName>
        <fullName evidence="5">DNA endonuclease activator Ctp1 C-terminal domain-containing protein</fullName>
    </recommendedName>
</protein>
<feature type="compositionally biased region" description="Low complexity" evidence="4">
    <location>
        <begin position="35"/>
        <end position="44"/>
    </location>
</feature>
<feature type="compositionally biased region" description="Basic and acidic residues" evidence="4">
    <location>
        <begin position="729"/>
        <end position="743"/>
    </location>
</feature>
<proteinExistence type="predicted"/>
<keyword evidence="7" id="KW-1185">Reference proteome</keyword>